<dbReference type="PANTHER" id="PTHR30203">
    <property type="entry name" value="OUTER MEMBRANE CATION EFFLUX PROTEIN"/>
    <property type="match status" value="1"/>
</dbReference>
<evidence type="ECO:0000313" key="2">
    <source>
        <dbReference type="EMBL" id="TPG14313.1"/>
    </source>
</evidence>
<dbReference type="AlphaFoldDB" id="A0A502CNA8"/>
<dbReference type="PROSITE" id="PS51257">
    <property type="entry name" value="PROKAR_LIPOPROTEIN"/>
    <property type="match status" value="1"/>
</dbReference>
<feature type="signal peptide" evidence="1">
    <location>
        <begin position="1"/>
        <end position="19"/>
    </location>
</feature>
<dbReference type="InterPro" id="IPR010131">
    <property type="entry name" value="MdtP/NodT-like"/>
</dbReference>
<dbReference type="GO" id="GO:0015562">
    <property type="term" value="F:efflux transmembrane transporter activity"/>
    <property type="evidence" value="ECO:0007669"/>
    <property type="project" value="InterPro"/>
</dbReference>
<dbReference type="Proteomes" id="UP000318413">
    <property type="component" value="Unassembled WGS sequence"/>
</dbReference>
<keyword evidence="3" id="KW-1185">Reference proteome</keyword>
<sequence>MRWVPLIAAVLLAGCAHYAQVPLESDPGVLASPVASVLAREAAAIRRPFLTPTTIDLAAPLDPNAIATLAVIANPDLKAQRVRAGVSDAQLFAARLLPDPTLSVGASKVVSGPDPLIDLANALGLDIQALRTRGVRIAAARAQAGQVRLDLAWAEWQTAGQARLQAARTQGLERRAALAAASRDAARSLADRTLRAAGRGDLPPDQVQAARLSAFNAAELVRTAERDLAAARFELTRLIGLPPSYPLTLAPVAAPPPPPDAAVLFAFARDTRSDLAALREGYAAQEATVHRAVLEQFPTLALTINANRDSAGNALVGPAIDFTLPLWNRNRGGIAVERATREALKTEYDARLFQTRAEIAAAVGGIAVAHRQRVAALHDLPAVQQFAVASRRAANRGDLAPATAEIAEQALRDNQTLVAQADQDIAEQTIALELLTGAPREDWPQ</sequence>
<reference evidence="2 3" key="1">
    <citation type="journal article" date="2019" name="Environ. Microbiol.">
        <title>Species interactions and distinct microbial communities in high Arctic permafrost affected cryosols are associated with the CH4 and CO2 gas fluxes.</title>
        <authorList>
            <person name="Altshuler I."/>
            <person name="Hamel J."/>
            <person name="Turney S."/>
            <person name="Magnuson E."/>
            <person name="Levesque R."/>
            <person name="Greer C."/>
            <person name="Whyte L.G."/>
        </authorList>
    </citation>
    <scope>NUCLEOTIDE SEQUENCE [LARGE SCALE GENOMIC DNA]</scope>
    <source>
        <strain evidence="2 3">S5.1</strain>
    </source>
</reference>
<protein>
    <submittedName>
        <fullName evidence="2">TolC family protein</fullName>
    </submittedName>
</protein>
<name>A0A502CNA8_9SPHN</name>
<evidence type="ECO:0000313" key="3">
    <source>
        <dbReference type="Proteomes" id="UP000318413"/>
    </source>
</evidence>
<dbReference type="Gene3D" id="1.20.1600.10">
    <property type="entry name" value="Outer membrane efflux proteins (OEP)"/>
    <property type="match status" value="1"/>
</dbReference>
<dbReference type="OrthoDB" id="9791261at2"/>
<evidence type="ECO:0000256" key="1">
    <source>
        <dbReference type="SAM" id="SignalP"/>
    </source>
</evidence>
<organism evidence="2 3">
    <name type="scientific">Sphingomonas oligophenolica</name>
    <dbReference type="NCBI Taxonomy" id="301154"/>
    <lineage>
        <taxon>Bacteria</taxon>
        <taxon>Pseudomonadati</taxon>
        <taxon>Pseudomonadota</taxon>
        <taxon>Alphaproteobacteria</taxon>
        <taxon>Sphingomonadales</taxon>
        <taxon>Sphingomonadaceae</taxon>
        <taxon>Sphingomonas</taxon>
    </lineage>
</organism>
<comment type="caution">
    <text evidence="2">The sequence shown here is derived from an EMBL/GenBank/DDBJ whole genome shotgun (WGS) entry which is preliminary data.</text>
</comment>
<feature type="chain" id="PRO_5021349235" evidence="1">
    <location>
        <begin position="20"/>
        <end position="445"/>
    </location>
</feature>
<dbReference type="RefSeq" id="WP_140867543.1">
    <property type="nucleotide sequence ID" value="NZ_RCZK01000002.1"/>
</dbReference>
<dbReference type="EMBL" id="RCZK01000002">
    <property type="protein sequence ID" value="TPG14313.1"/>
    <property type="molecule type" value="Genomic_DNA"/>
</dbReference>
<keyword evidence="1" id="KW-0732">Signal</keyword>
<dbReference type="SUPFAM" id="SSF56954">
    <property type="entry name" value="Outer membrane efflux proteins (OEP)"/>
    <property type="match status" value="1"/>
</dbReference>
<dbReference type="PANTHER" id="PTHR30203:SF24">
    <property type="entry name" value="BLR4935 PROTEIN"/>
    <property type="match status" value="1"/>
</dbReference>
<proteinExistence type="predicted"/>
<gene>
    <name evidence="2" type="ORF">EAH84_03080</name>
</gene>
<accession>A0A502CNA8</accession>